<dbReference type="AlphaFoldDB" id="A0AAN6RTI3"/>
<organism evidence="3 4">
    <name type="scientific">Staphylotrichum tortipilum</name>
    <dbReference type="NCBI Taxonomy" id="2831512"/>
    <lineage>
        <taxon>Eukaryota</taxon>
        <taxon>Fungi</taxon>
        <taxon>Dikarya</taxon>
        <taxon>Ascomycota</taxon>
        <taxon>Pezizomycotina</taxon>
        <taxon>Sordariomycetes</taxon>
        <taxon>Sordariomycetidae</taxon>
        <taxon>Sordariales</taxon>
        <taxon>Chaetomiaceae</taxon>
        <taxon>Staphylotrichum</taxon>
    </lineage>
</organism>
<evidence type="ECO:0000313" key="4">
    <source>
        <dbReference type="Proteomes" id="UP001303889"/>
    </source>
</evidence>
<evidence type="ECO:0000256" key="1">
    <source>
        <dbReference type="SAM" id="MobiDB-lite"/>
    </source>
</evidence>
<evidence type="ECO:0000256" key="2">
    <source>
        <dbReference type="SAM" id="SignalP"/>
    </source>
</evidence>
<name>A0AAN6RTI3_9PEZI</name>
<dbReference type="EMBL" id="MU855524">
    <property type="protein sequence ID" value="KAK3902224.1"/>
    <property type="molecule type" value="Genomic_DNA"/>
</dbReference>
<comment type="caution">
    <text evidence="3">The sequence shown here is derived from an EMBL/GenBank/DDBJ whole genome shotgun (WGS) entry which is preliminary data.</text>
</comment>
<feature type="chain" id="PRO_5042895577" evidence="2">
    <location>
        <begin position="20"/>
        <end position="206"/>
    </location>
</feature>
<dbReference type="Proteomes" id="UP001303889">
    <property type="component" value="Unassembled WGS sequence"/>
</dbReference>
<feature type="signal peptide" evidence="2">
    <location>
        <begin position="1"/>
        <end position="19"/>
    </location>
</feature>
<sequence>MKPALAALLSLAGLALGQADVQAVCPTATRTIQNRSCRKTCAMSDCTFQTTIQNPCGCPATLPTATLIAPCDADCPYQGCDIDFRTAVLPCPTTPTSTRRWTTSSSSTSTVRRTTSTTTTPTGVVTSVITLPPKTTSTSILCPKVTRTTSPADCPAIRCPVPTCRLSTTMTVPCGCEPKTVLYVQGCQTECPGGCLVRSETVSLGC</sequence>
<protein>
    <submittedName>
        <fullName evidence="3">Uncharacterized protein</fullName>
    </submittedName>
</protein>
<proteinExistence type="predicted"/>
<reference evidence="3" key="2">
    <citation type="submission" date="2023-05" db="EMBL/GenBank/DDBJ databases">
        <authorList>
            <consortium name="Lawrence Berkeley National Laboratory"/>
            <person name="Steindorff A."/>
            <person name="Hensen N."/>
            <person name="Bonometti L."/>
            <person name="Westerberg I."/>
            <person name="Brannstrom I.O."/>
            <person name="Guillou S."/>
            <person name="Cros-Aarteil S."/>
            <person name="Calhoun S."/>
            <person name="Haridas S."/>
            <person name="Kuo A."/>
            <person name="Mondo S."/>
            <person name="Pangilinan J."/>
            <person name="Riley R."/>
            <person name="Labutti K."/>
            <person name="Andreopoulos B."/>
            <person name="Lipzen A."/>
            <person name="Chen C."/>
            <person name="Yanf M."/>
            <person name="Daum C."/>
            <person name="Ng V."/>
            <person name="Clum A."/>
            <person name="Ohm R."/>
            <person name="Martin F."/>
            <person name="Silar P."/>
            <person name="Natvig D."/>
            <person name="Lalanne C."/>
            <person name="Gautier V."/>
            <person name="Ament-Velasquez S.L."/>
            <person name="Kruys A."/>
            <person name="Hutchinson M.I."/>
            <person name="Powell A.J."/>
            <person name="Barry K."/>
            <person name="Miller A.N."/>
            <person name="Grigoriev I.V."/>
            <person name="Debuchy R."/>
            <person name="Gladieux P."/>
            <person name="Thoren M.H."/>
            <person name="Johannesson H."/>
        </authorList>
    </citation>
    <scope>NUCLEOTIDE SEQUENCE</scope>
    <source>
        <strain evidence="3">CBS 103.79</strain>
    </source>
</reference>
<evidence type="ECO:0000313" key="3">
    <source>
        <dbReference type="EMBL" id="KAK3902224.1"/>
    </source>
</evidence>
<keyword evidence="4" id="KW-1185">Reference proteome</keyword>
<keyword evidence="2" id="KW-0732">Signal</keyword>
<feature type="region of interest" description="Disordered" evidence="1">
    <location>
        <begin position="99"/>
        <end position="120"/>
    </location>
</feature>
<gene>
    <name evidence="3" type="ORF">C8A05DRAFT_34090</name>
</gene>
<reference evidence="3" key="1">
    <citation type="journal article" date="2023" name="Mol. Phylogenet. Evol.">
        <title>Genome-scale phylogeny and comparative genomics of the fungal order Sordariales.</title>
        <authorList>
            <person name="Hensen N."/>
            <person name="Bonometti L."/>
            <person name="Westerberg I."/>
            <person name="Brannstrom I.O."/>
            <person name="Guillou S."/>
            <person name="Cros-Aarteil S."/>
            <person name="Calhoun S."/>
            <person name="Haridas S."/>
            <person name="Kuo A."/>
            <person name="Mondo S."/>
            <person name="Pangilinan J."/>
            <person name="Riley R."/>
            <person name="LaButti K."/>
            <person name="Andreopoulos B."/>
            <person name="Lipzen A."/>
            <person name="Chen C."/>
            <person name="Yan M."/>
            <person name="Daum C."/>
            <person name="Ng V."/>
            <person name="Clum A."/>
            <person name="Steindorff A."/>
            <person name="Ohm R.A."/>
            <person name="Martin F."/>
            <person name="Silar P."/>
            <person name="Natvig D.O."/>
            <person name="Lalanne C."/>
            <person name="Gautier V."/>
            <person name="Ament-Velasquez S.L."/>
            <person name="Kruys A."/>
            <person name="Hutchinson M.I."/>
            <person name="Powell A.J."/>
            <person name="Barry K."/>
            <person name="Miller A.N."/>
            <person name="Grigoriev I.V."/>
            <person name="Debuchy R."/>
            <person name="Gladieux P."/>
            <person name="Hiltunen Thoren M."/>
            <person name="Johannesson H."/>
        </authorList>
    </citation>
    <scope>NUCLEOTIDE SEQUENCE</scope>
    <source>
        <strain evidence="3">CBS 103.79</strain>
    </source>
</reference>
<accession>A0AAN6RTI3</accession>